<dbReference type="EMBL" id="JACMRX010000005">
    <property type="protein sequence ID" value="KAF7988531.1"/>
    <property type="molecule type" value="Genomic_DNA"/>
</dbReference>
<evidence type="ECO:0000256" key="1">
    <source>
        <dbReference type="SAM" id="Coils"/>
    </source>
</evidence>
<feature type="chain" id="PRO_5032552695" evidence="2">
    <location>
        <begin position="24"/>
        <end position="2058"/>
    </location>
</feature>
<keyword evidence="4" id="KW-1185">Reference proteome</keyword>
<evidence type="ECO:0000313" key="3">
    <source>
        <dbReference type="EMBL" id="KAF7988531.1"/>
    </source>
</evidence>
<comment type="caution">
    <text evidence="3">The sequence shown here is derived from an EMBL/GenBank/DDBJ whole genome shotgun (WGS) entry which is preliminary data.</text>
</comment>
<sequence length="2058" mass="236230">MKLKLNFAIFGLLIISIIYQVEAVNIKGVTKTLSKAQKKLTGLITKHEDKITDVADQVSDSNINSESDILDWVELGVGIASVIIPPPAGPIIGIASTLFFACYKHFNTKTEVKTTTPKPIDKRDQLIDYMKKALIEVENRIEDITELYDTETLRVIDEVSRVIIKQEPQKEVRTELQFMNDLYKNIYKDCLLLNKYPYCSARKLILDVLNKPEPFSYDLNNFVNRYLVVNEQAPNFYNTSFFQILLDEYNHKVSKHEECVSLPGKQAIFDILMYTLGSFSKVDSMITAAQFLRMEKSSDKTGELVIIAQDIVKYNTRSANIIKGALAALDGTSAEIRRCDPGVKHEKNKTWDKFHLLFPKFMGCAKNGVLYTANETSPTSGLERVSEFLIDECEIIVNSTYMQTWHEKRFNSDKPFMLWGNVSSQIIGTNVKNESWEYTRRVNCEEPIPKKNPRDIQKFINKHISLCEISLENDIVKYNEIRHVSLAPVTASEGYVVTGVQWRFKNEMLYLQIQQGRYINGSVSIPKWKPIIEHKKDVSTMAIAKGQALGFGLADVKLPDEYYVTGVQFDWTNDTINKNKLFRMKVQGKLFKKNEEEDENIPTVVWKTTEWANFSKKIIIEKPDRPEFADNNKVLSKHASGFSSAVNGGIKELSKVQKKLTNLITKHNREIIEVEETIEQSDVHLDSDILDWVQLGIGIASIVIPSPAGLIIGVSSTLFFTFYEKYNPKEEMTNNYEDNKDNELEFLQDELINIENKIDEITQFYDNETYRAIDGLSDLITKQEPQKEVRTELQFLNYFYKNYYKNCILLINYPYCSQQKLIIDILNQPEPFNYNLDKFVRKYLIIDNTINGYNEKSFFKILLDEYKQKVYKGEMCDVYFPSKQAIYEILIYILTSFSKIDAMVVSANLMRLKKSTDKRGELLTIAQDIVKYNIRSANIIKSSLIALDSTSTELQRCDLGVDHVKGQSWDKFNLLFPIFLGCPNSNQQLSDPVITAMNSKHIWIFSVDKCKEIPNSRYICTYHPNNINPDRPLMHHAELTFVNDTVKLFGQNTSDWNFSEGNHCRGGRPVSLCEISLKNDIVKNYEVRHVSLAPVTATIGHVVTGIRWKFLNRMLYLQIQQGQYINGSVSNPQWKAILEHEKSASSMAIARGQALGFGLADVKLPDGFFVTGVQFDWTNDEINKNKLFRIKVQGKTFKKDPKPNENASKVLWETTDWANFTQKIIIEEPDRPEFADVNTVLSEHGDYIHFQQTDLTKDAAQTSVPYLDIQDVEIIPPRPLGGIGIYYKGQEGYGGFIALRAFVPDYAKALSKNIMNNFIQTSKLISQKIKAKLGTKKALKKVLNKENTEKIKDAIDKVKDSKINEESDLKDWATLGTDIATGFIKKPFGELISLSTDILFTFFDDKKTKKENVKDTAVKNNTEPSDIALKTSLNNINEKLETLEIHILEGTQKIIDHLTSLIISLPAFKDLREQTQSLIDYYDENNYKCFLSREPNACPRVRKQEIINTLINPLSTRNIDLSKFFIKYIQTTGTPTDLMYHDKGIFEIIRDDYYINAQGNIDCDVLPVRHSVYKTLMYMLVIFKKYESMIVESHMTGYRNTNSSFDKSKEFYAVTQVITQFNERTLSMIKSAKAALENTSTEMKRCDPGVDHERGVTWDRFNLLFPIYIDQVMFCPKEKKDIGIGYYQTYSSSLVELDLLNCKKIEGAKKAWIYREKKINLNRPLLNHVEILFHNNKNKTYGDPKRNESNLVLVNKLSGFEHMHCENGYIDIAQCKIPTSYNIITNYEVRWVSLAPVIATPNYTVTGIRWRFINRMLYLEIQEAVYIDDWTVDKETVRWKPTIEHGTDETAIPIDAGIVNGFGLSGVTLPSGYLLTGVQFDWNQEEYSSISTARVFRINVRGTLFGEDDEDNNDSSIWKVVEWDHFQNKIELEEPDRSEYATNNNEILSKNGDYIYFQQTDIIKDAAQTSVPYLDIQSVTIDIPVPLGGIGVYYRGQKGYGGFIALRTFIPECDEIIDEKRLEVYTKATSIILKKLHDPKFTNMTAMEFIDSLDIAEE</sequence>
<dbReference type="OrthoDB" id="7646902at2759"/>
<protein>
    <submittedName>
        <fullName evidence="3">Uncharacterized protein</fullName>
    </submittedName>
</protein>
<keyword evidence="2" id="KW-0732">Signal</keyword>
<keyword evidence="1" id="KW-0175">Coiled coil</keyword>
<dbReference type="Proteomes" id="UP000639338">
    <property type="component" value="Unassembled WGS sequence"/>
</dbReference>
<accession>A0A834XPK0</accession>
<dbReference type="PANTHER" id="PTHR47890">
    <property type="entry name" value="LD24308P"/>
    <property type="match status" value="1"/>
</dbReference>
<dbReference type="PANTHER" id="PTHR47890:SF1">
    <property type="entry name" value="LD24308P"/>
    <property type="match status" value="1"/>
</dbReference>
<evidence type="ECO:0000256" key="2">
    <source>
        <dbReference type="SAM" id="SignalP"/>
    </source>
</evidence>
<feature type="coiled-coil region" evidence="1">
    <location>
        <begin position="737"/>
        <end position="764"/>
    </location>
</feature>
<organism evidence="3 4">
    <name type="scientific">Aphidius gifuensis</name>
    <name type="common">Parasitoid wasp</name>
    <dbReference type="NCBI Taxonomy" id="684658"/>
    <lineage>
        <taxon>Eukaryota</taxon>
        <taxon>Metazoa</taxon>
        <taxon>Ecdysozoa</taxon>
        <taxon>Arthropoda</taxon>
        <taxon>Hexapoda</taxon>
        <taxon>Insecta</taxon>
        <taxon>Pterygota</taxon>
        <taxon>Neoptera</taxon>
        <taxon>Endopterygota</taxon>
        <taxon>Hymenoptera</taxon>
        <taxon>Apocrita</taxon>
        <taxon>Ichneumonoidea</taxon>
        <taxon>Braconidae</taxon>
        <taxon>Aphidiinae</taxon>
        <taxon>Aphidius</taxon>
    </lineage>
</organism>
<name>A0A834XPK0_APHGI</name>
<proteinExistence type="predicted"/>
<reference evidence="3 4" key="1">
    <citation type="submission" date="2020-08" db="EMBL/GenBank/DDBJ databases">
        <title>Aphidius gifuensis genome sequencing and assembly.</title>
        <authorList>
            <person name="Du Z."/>
        </authorList>
    </citation>
    <scope>NUCLEOTIDE SEQUENCE [LARGE SCALE GENOMIC DNA]</scope>
    <source>
        <strain evidence="3">YNYX2018</strain>
        <tissue evidence="3">Adults</tissue>
    </source>
</reference>
<evidence type="ECO:0000313" key="4">
    <source>
        <dbReference type="Proteomes" id="UP000639338"/>
    </source>
</evidence>
<feature type="signal peptide" evidence="2">
    <location>
        <begin position="1"/>
        <end position="23"/>
    </location>
</feature>
<gene>
    <name evidence="3" type="ORF">HCN44_001104</name>
</gene>